<sequence length="67" mass="7441">MRGVCRYLGWVSTLRENGGTDFLAGIFRRPWDMSGRLKMYSGLTLNQYGVASPCRTICTVCGFVALS</sequence>
<dbReference type="EMBL" id="JUFZ01000033">
    <property type="protein sequence ID" value="KIC09761.1"/>
    <property type="molecule type" value="Genomic_DNA"/>
</dbReference>
<dbReference type="Proteomes" id="UP000031390">
    <property type="component" value="Unassembled WGS sequence"/>
</dbReference>
<gene>
    <name evidence="1" type="ORF">MCC93_08530</name>
</gene>
<dbReference type="PATRIC" id="fig|1056807.3.peg.823"/>
<evidence type="ECO:0000313" key="2">
    <source>
        <dbReference type="Proteomes" id="UP000031390"/>
    </source>
</evidence>
<evidence type="ECO:0000313" key="1">
    <source>
        <dbReference type="EMBL" id="KIC09761.1"/>
    </source>
</evidence>
<name>A0A0C1GWH7_9NEIS</name>
<proteinExistence type="predicted"/>
<comment type="caution">
    <text evidence="1">The sequence shown here is derived from an EMBL/GenBank/DDBJ whole genome shotgun (WGS) entry which is preliminary data.</text>
</comment>
<protein>
    <submittedName>
        <fullName evidence="1">Uncharacterized protein</fullName>
    </submittedName>
</protein>
<reference evidence="1 2" key="1">
    <citation type="submission" date="2014-12" db="EMBL/GenBank/DDBJ databases">
        <title>Genome sequence of Morococcus cerebrosus.</title>
        <authorList>
            <person name="Shin S.-K."/>
            <person name="Yi H."/>
        </authorList>
    </citation>
    <scope>NUCLEOTIDE SEQUENCE [LARGE SCALE GENOMIC DNA]</scope>
    <source>
        <strain evidence="1 2">CIP 81.93</strain>
    </source>
</reference>
<organism evidence="1 2">
    <name type="scientific">Morococcus cerebrosus</name>
    <dbReference type="NCBI Taxonomy" id="1056807"/>
    <lineage>
        <taxon>Bacteria</taxon>
        <taxon>Pseudomonadati</taxon>
        <taxon>Pseudomonadota</taxon>
        <taxon>Betaproteobacteria</taxon>
        <taxon>Neisseriales</taxon>
        <taxon>Neisseriaceae</taxon>
        <taxon>Morococcus</taxon>
    </lineage>
</organism>
<dbReference type="AlphaFoldDB" id="A0A0C1GWH7"/>
<accession>A0A0C1GWH7</accession>